<dbReference type="AlphaFoldDB" id="A0A4S4N0F3"/>
<proteinExistence type="predicted"/>
<name>A0A4S4N0F3_9APHY</name>
<comment type="caution">
    <text evidence="1">The sequence shown here is derived from an EMBL/GenBank/DDBJ whole genome shotgun (WGS) entry which is preliminary data.</text>
</comment>
<keyword evidence="2" id="KW-1185">Reference proteome</keyword>
<dbReference type="Proteomes" id="UP000308730">
    <property type="component" value="Unassembled WGS sequence"/>
</dbReference>
<sequence length="59" mass="6582">MEVHLARKDVTSTILTASTLYGTLLYHINTDASFSYKTTTISWILSAAADRLDFRSGKK</sequence>
<evidence type="ECO:0000313" key="2">
    <source>
        <dbReference type="Proteomes" id="UP000308730"/>
    </source>
</evidence>
<protein>
    <submittedName>
        <fullName evidence="1">Uncharacterized protein</fullName>
    </submittedName>
</protein>
<dbReference type="EMBL" id="SGPM01000024">
    <property type="protein sequence ID" value="THH32336.1"/>
    <property type="molecule type" value="Genomic_DNA"/>
</dbReference>
<gene>
    <name evidence="1" type="ORF">EUX98_g1831</name>
</gene>
<accession>A0A4S4N0F3</accession>
<evidence type="ECO:0000313" key="1">
    <source>
        <dbReference type="EMBL" id="THH32336.1"/>
    </source>
</evidence>
<organism evidence="1 2">
    <name type="scientific">Antrodiella citrinella</name>
    <dbReference type="NCBI Taxonomy" id="2447956"/>
    <lineage>
        <taxon>Eukaryota</taxon>
        <taxon>Fungi</taxon>
        <taxon>Dikarya</taxon>
        <taxon>Basidiomycota</taxon>
        <taxon>Agaricomycotina</taxon>
        <taxon>Agaricomycetes</taxon>
        <taxon>Polyporales</taxon>
        <taxon>Steccherinaceae</taxon>
        <taxon>Antrodiella</taxon>
    </lineage>
</organism>
<reference evidence="1 2" key="1">
    <citation type="submission" date="2019-02" db="EMBL/GenBank/DDBJ databases">
        <title>Genome sequencing of the rare red list fungi Antrodiella citrinella (Flaviporus citrinellus).</title>
        <authorList>
            <person name="Buettner E."/>
            <person name="Kellner H."/>
        </authorList>
    </citation>
    <scope>NUCLEOTIDE SEQUENCE [LARGE SCALE GENOMIC DNA]</scope>
    <source>
        <strain evidence="1 2">DSM 108506</strain>
    </source>
</reference>